<reference evidence="1 2" key="1">
    <citation type="submission" date="2019-06" db="EMBL/GenBank/DDBJ databases">
        <title>Whole genome shotgun sequence of Komagataeibacter hansenii NBRC 14820.</title>
        <authorList>
            <person name="Hosoyama A."/>
            <person name="Uohara A."/>
            <person name="Ohji S."/>
            <person name="Ichikawa N."/>
        </authorList>
    </citation>
    <scope>NUCLEOTIDE SEQUENCE [LARGE SCALE GENOMIC DNA]</scope>
    <source>
        <strain evidence="1 2">NBRC 14820</strain>
    </source>
</reference>
<name>A0ABQ0SIG5_NOVHA</name>
<accession>A0ABQ0SIG5</accession>
<organism evidence="1 2">
    <name type="scientific">Novacetimonas hansenii</name>
    <name type="common">Komagataeibacter hansenii</name>
    <dbReference type="NCBI Taxonomy" id="436"/>
    <lineage>
        <taxon>Bacteria</taxon>
        <taxon>Pseudomonadati</taxon>
        <taxon>Pseudomonadota</taxon>
        <taxon>Alphaproteobacteria</taxon>
        <taxon>Acetobacterales</taxon>
        <taxon>Acetobacteraceae</taxon>
        <taxon>Novacetimonas</taxon>
    </lineage>
</organism>
<proteinExistence type="predicted"/>
<evidence type="ECO:0000313" key="2">
    <source>
        <dbReference type="Proteomes" id="UP000319478"/>
    </source>
</evidence>
<dbReference type="Proteomes" id="UP000319478">
    <property type="component" value="Unassembled WGS sequence"/>
</dbReference>
<dbReference type="RefSeq" id="WP_003620689.1">
    <property type="nucleotide sequence ID" value="NZ_BJNN01000186.1"/>
</dbReference>
<protein>
    <submittedName>
        <fullName evidence="1">Uncharacterized protein</fullName>
    </submittedName>
</protein>
<comment type="caution">
    <text evidence="1">The sequence shown here is derived from an EMBL/GenBank/DDBJ whole genome shotgun (WGS) entry which is preliminary data.</text>
</comment>
<dbReference type="EMBL" id="BJNN01000186">
    <property type="protein sequence ID" value="GEC65234.1"/>
    <property type="molecule type" value="Genomic_DNA"/>
</dbReference>
<sequence length="77" mass="8542">MTEPRRIAPDIFRDMQFGKEIYDVEILGTGNGQFIGLVKEDGSPCRIAFRGSTVMRDGRRVGLARGSMAWTAPHDDA</sequence>
<gene>
    <name evidence="1" type="ORF">GHA01_30830</name>
</gene>
<keyword evidence="2" id="KW-1185">Reference proteome</keyword>
<evidence type="ECO:0000313" key="1">
    <source>
        <dbReference type="EMBL" id="GEC65234.1"/>
    </source>
</evidence>